<dbReference type="PANTHER" id="PTHR42711">
    <property type="entry name" value="ABC TRANSPORTER ATP-BINDING PROTEIN"/>
    <property type="match status" value="1"/>
</dbReference>
<dbReference type="PROSITE" id="PS50893">
    <property type="entry name" value="ABC_TRANSPORTER_2"/>
    <property type="match status" value="1"/>
</dbReference>
<evidence type="ECO:0000256" key="1">
    <source>
        <dbReference type="ARBA" id="ARBA00022448"/>
    </source>
</evidence>
<dbReference type="AlphaFoldDB" id="A0A151B2W1"/>
<evidence type="ECO:0000256" key="3">
    <source>
        <dbReference type="ARBA" id="ARBA00022840"/>
    </source>
</evidence>
<keyword evidence="3 5" id="KW-0067">ATP-binding</keyword>
<protein>
    <submittedName>
        <fullName evidence="5">Putative ABC transporter ATP-binding protein YbhF</fullName>
    </submittedName>
</protein>
<dbReference type="STRING" id="1121338.CLTEP_18200"/>
<dbReference type="GO" id="GO:0005524">
    <property type="term" value="F:ATP binding"/>
    <property type="evidence" value="ECO:0007669"/>
    <property type="project" value="UniProtKB-KW"/>
</dbReference>
<keyword evidence="6" id="KW-1185">Reference proteome</keyword>
<comment type="caution">
    <text evidence="5">The sequence shown here is derived from an EMBL/GenBank/DDBJ whole genome shotgun (WGS) entry which is preliminary data.</text>
</comment>
<feature type="domain" description="ABC transporter" evidence="4">
    <location>
        <begin position="24"/>
        <end position="257"/>
    </location>
</feature>
<dbReference type="RefSeq" id="WP_066825674.1">
    <property type="nucleotide sequence ID" value="NZ_LTBA01000021.1"/>
</dbReference>
<dbReference type="Gene3D" id="3.40.50.300">
    <property type="entry name" value="P-loop containing nucleotide triphosphate hydrolases"/>
    <property type="match status" value="1"/>
</dbReference>
<dbReference type="InterPro" id="IPR050763">
    <property type="entry name" value="ABC_transporter_ATP-binding"/>
</dbReference>
<organism evidence="5 6">
    <name type="scientific">Clostridium tepidiprofundi DSM 19306</name>
    <dbReference type="NCBI Taxonomy" id="1121338"/>
    <lineage>
        <taxon>Bacteria</taxon>
        <taxon>Bacillati</taxon>
        <taxon>Bacillota</taxon>
        <taxon>Clostridia</taxon>
        <taxon>Eubacteriales</taxon>
        <taxon>Clostridiaceae</taxon>
        <taxon>Clostridium</taxon>
    </lineage>
</organism>
<evidence type="ECO:0000313" key="6">
    <source>
        <dbReference type="Proteomes" id="UP000075531"/>
    </source>
</evidence>
<evidence type="ECO:0000259" key="4">
    <source>
        <dbReference type="PROSITE" id="PS50893"/>
    </source>
</evidence>
<dbReference type="GO" id="GO:0016887">
    <property type="term" value="F:ATP hydrolysis activity"/>
    <property type="evidence" value="ECO:0007669"/>
    <property type="project" value="InterPro"/>
</dbReference>
<evidence type="ECO:0000256" key="2">
    <source>
        <dbReference type="ARBA" id="ARBA00022741"/>
    </source>
</evidence>
<keyword evidence="1" id="KW-0813">Transport</keyword>
<dbReference type="EMBL" id="LTBA01000021">
    <property type="protein sequence ID" value="KYH34245.1"/>
    <property type="molecule type" value="Genomic_DNA"/>
</dbReference>
<name>A0A151B2W1_9CLOT</name>
<dbReference type="InterPro" id="IPR003439">
    <property type="entry name" value="ABC_transporter-like_ATP-bd"/>
</dbReference>
<dbReference type="PANTHER" id="PTHR42711:SF4">
    <property type="entry name" value="ABC TRANSPORTER RELATED"/>
    <property type="match status" value="1"/>
</dbReference>
<keyword evidence="2" id="KW-0547">Nucleotide-binding</keyword>
<accession>A0A151B2W1</accession>
<sequence length="328" mass="38267">MDAITMVNVSKEFRRYKKREGFLGTFQNFFNREYEAISAVTDMNISIKRGEIVGLLGPNGAGKTTIIKMLSGLLYPSSGDIKVLQYNPFKKEEAFKKKISIVLGQKQQLWWDIPAIESFRLNKEIYEIEDEKYKDILNTLVDMLNIKDLINVPVRNLSLGERMKCELVAALLHTPEVLYLDEPTIGLDMIAQKKIRDFIKEYNKRFNATIILTSHYIEDIEKLCERTIFINNGKKYYDGSLDDFLNLYAKDCILNIEYLSKDNDFKFDVYGDIVKEKENLCRLKVPKDQVDNIKQELIRHQFINSITVNQLDSADIIRNSFEKERKEI</sequence>
<gene>
    <name evidence="5" type="primary">ybhF_1</name>
    <name evidence="5" type="ORF">CLTEP_18200</name>
</gene>
<reference evidence="5 6" key="1">
    <citation type="submission" date="2016-02" db="EMBL/GenBank/DDBJ databases">
        <title>Genome sequence of Clostridium tepidiprofundi DSM 19306.</title>
        <authorList>
            <person name="Poehlein A."/>
            <person name="Daniel R."/>
        </authorList>
    </citation>
    <scope>NUCLEOTIDE SEQUENCE [LARGE SCALE GENOMIC DNA]</scope>
    <source>
        <strain evidence="5 6">DSM 19306</strain>
    </source>
</reference>
<dbReference type="OrthoDB" id="9804819at2"/>
<evidence type="ECO:0000313" key="5">
    <source>
        <dbReference type="EMBL" id="KYH34245.1"/>
    </source>
</evidence>
<dbReference type="InterPro" id="IPR003593">
    <property type="entry name" value="AAA+_ATPase"/>
</dbReference>
<dbReference type="PATRIC" id="fig|1121338.3.peg.1863"/>
<dbReference type="SMART" id="SM00382">
    <property type="entry name" value="AAA"/>
    <property type="match status" value="1"/>
</dbReference>
<dbReference type="Pfam" id="PF00005">
    <property type="entry name" value="ABC_tran"/>
    <property type="match status" value="1"/>
</dbReference>
<proteinExistence type="predicted"/>
<dbReference type="Proteomes" id="UP000075531">
    <property type="component" value="Unassembled WGS sequence"/>
</dbReference>
<dbReference type="SUPFAM" id="SSF52540">
    <property type="entry name" value="P-loop containing nucleoside triphosphate hydrolases"/>
    <property type="match status" value="1"/>
</dbReference>
<dbReference type="InterPro" id="IPR027417">
    <property type="entry name" value="P-loop_NTPase"/>
</dbReference>